<evidence type="ECO:0000313" key="6">
    <source>
        <dbReference type="EMBL" id="GAA4929277.1"/>
    </source>
</evidence>
<accession>A0AAV3TW01</accession>
<dbReference type="PANTHER" id="PTHR43866">
    <property type="entry name" value="MALONATE-SEMIALDEHYDE DEHYDROGENASE"/>
    <property type="match status" value="1"/>
</dbReference>
<dbReference type="CDD" id="cd07085">
    <property type="entry name" value="ALDH_F6_MMSDH"/>
    <property type="match status" value="1"/>
</dbReference>
<dbReference type="Gene3D" id="3.40.605.10">
    <property type="entry name" value="Aldehyde Dehydrogenase, Chain A, domain 1"/>
    <property type="match status" value="1"/>
</dbReference>
<feature type="domain" description="Aldehyde dehydrogenase" evidence="5">
    <location>
        <begin position="26"/>
        <end position="490"/>
    </location>
</feature>
<dbReference type="NCBIfam" id="TIGR01722">
    <property type="entry name" value="MMSDH"/>
    <property type="match status" value="1"/>
</dbReference>
<dbReference type="InterPro" id="IPR015590">
    <property type="entry name" value="Aldehyde_DH_dom"/>
</dbReference>
<evidence type="ECO:0000259" key="5">
    <source>
        <dbReference type="Pfam" id="PF00171"/>
    </source>
</evidence>
<keyword evidence="4" id="KW-0520">NAD</keyword>
<evidence type="ECO:0000256" key="1">
    <source>
        <dbReference type="ARBA" id="ARBA00009986"/>
    </source>
</evidence>
<dbReference type="Pfam" id="PF00171">
    <property type="entry name" value="Aldedh"/>
    <property type="match status" value="1"/>
</dbReference>
<dbReference type="GO" id="GO:0006574">
    <property type="term" value="P:L-valine catabolic process"/>
    <property type="evidence" value="ECO:0007669"/>
    <property type="project" value="TreeGrafter"/>
</dbReference>
<sequence length="511" mass="55398">MSELTFIDAEAGKFPETLPLFIGGEWVKSTATETLEVTDPATQKVLTKAPFATEAEVNAAVASARETFQSWKDVPVPTRARIMLKYQDLLKEHQDELATIISQELGKTFEDAKGDVWRGIEVVEQAANISSNLMGETVANVANKIDTYSYTHPVGVCVGITPFNFPAMIPLWMFPLAIACGNTFILKPSEQDPITPMRLIQLFEEAGAPKGVVQLLHGGRHQVDQLLTHPDTAAISFVGSVPVAKHIYSTGTGAMKRVQAMAGAKNHMVVMPDAQKQQVINNLLGAAAGAAGQRCMAISVAVLVGEAREWKQDIVEAFKKVRPGHWRDSESAYGPQISPASKQRILSAIAKGKEQGAECLLDGSDCTVAGYPDGNWVGPTVFGKVTPDMDVYKDEIFGPVLCLVEVDTLADAIKLVNDCPFGNGTSIFTSSGGAARTYQHEIEVGMVGINIPIPVPLPFFSFTGWRNSFFGDHHAYGKQAVRFYTKTQTVTARWFEDDVAATGPNMSIHLK</sequence>
<keyword evidence="3" id="KW-0560">Oxidoreductase</keyword>
<dbReference type="InterPro" id="IPR016161">
    <property type="entry name" value="Ald_DH/histidinol_DH"/>
</dbReference>
<dbReference type="PANTHER" id="PTHR43866:SF3">
    <property type="entry name" value="METHYLMALONATE-SEMIALDEHYDE DEHYDROGENASE [ACYLATING], MITOCHONDRIAL"/>
    <property type="match status" value="1"/>
</dbReference>
<dbReference type="InterPro" id="IPR016160">
    <property type="entry name" value="Ald_DH_CS_CYS"/>
</dbReference>
<evidence type="ECO:0000256" key="3">
    <source>
        <dbReference type="ARBA" id="ARBA00023002"/>
    </source>
</evidence>
<dbReference type="InterPro" id="IPR016162">
    <property type="entry name" value="Ald_DH_N"/>
</dbReference>
<dbReference type="FunFam" id="3.40.605.10:FF:000003">
    <property type="entry name" value="Methylmalonate-semialdehyde dehydrogenase [acylating]"/>
    <property type="match status" value="1"/>
</dbReference>
<comment type="caution">
    <text evidence="6">The sequence shown here is derived from an EMBL/GenBank/DDBJ whole genome shotgun (WGS) entry which is preliminary data.</text>
</comment>
<evidence type="ECO:0000256" key="2">
    <source>
        <dbReference type="ARBA" id="ARBA00013048"/>
    </source>
</evidence>
<dbReference type="SUPFAM" id="SSF53720">
    <property type="entry name" value="ALDH-like"/>
    <property type="match status" value="1"/>
</dbReference>
<dbReference type="GO" id="GO:0006210">
    <property type="term" value="P:thymine catabolic process"/>
    <property type="evidence" value="ECO:0007669"/>
    <property type="project" value="TreeGrafter"/>
</dbReference>
<evidence type="ECO:0000313" key="7">
    <source>
        <dbReference type="Proteomes" id="UP001409585"/>
    </source>
</evidence>
<dbReference type="InterPro" id="IPR010061">
    <property type="entry name" value="MeMal-semiAld_DH"/>
</dbReference>
<proteinExistence type="inferred from homology"/>
<comment type="similarity">
    <text evidence="1">Belongs to the aldehyde dehydrogenase family.</text>
</comment>
<dbReference type="PROSITE" id="PS00070">
    <property type="entry name" value="ALDEHYDE_DEHYDR_CYS"/>
    <property type="match status" value="1"/>
</dbReference>
<dbReference type="FunFam" id="3.40.309.10:FF:000002">
    <property type="entry name" value="Methylmalonate-semialdehyde dehydrogenase (Acylating)"/>
    <property type="match status" value="1"/>
</dbReference>
<dbReference type="EC" id="1.2.1.27" evidence="2"/>
<dbReference type="Proteomes" id="UP001409585">
    <property type="component" value="Unassembled WGS sequence"/>
</dbReference>
<protein>
    <recommendedName>
        <fullName evidence="2">methylmalonate-semialdehyde dehydrogenase (CoA acylating)</fullName>
        <ecNumber evidence="2">1.2.1.27</ecNumber>
    </recommendedName>
</protein>
<dbReference type="RefSeq" id="WP_345415423.1">
    <property type="nucleotide sequence ID" value="NZ_AP031496.1"/>
</dbReference>
<dbReference type="EMBL" id="BAABLX010000001">
    <property type="protein sequence ID" value="GAA4929277.1"/>
    <property type="molecule type" value="Genomic_DNA"/>
</dbReference>
<name>A0AAV3TW01_9ALTE</name>
<dbReference type="InterPro" id="IPR016163">
    <property type="entry name" value="Ald_DH_C"/>
</dbReference>
<dbReference type="Gene3D" id="3.40.309.10">
    <property type="entry name" value="Aldehyde Dehydrogenase, Chain A, domain 2"/>
    <property type="match status" value="1"/>
</dbReference>
<organism evidence="6 7">
    <name type="scientific">Halioxenophilus aromaticivorans</name>
    <dbReference type="NCBI Taxonomy" id="1306992"/>
    <lineage>
        <taxon>Bacteria</taxon>
        <taxon>Pseudomonadati</taxon>
        <taxon>Pseudomonadota</taxon>
        <taxon>Gammaproteobacteria</taxon>
        <taxon>Alteromonadales</taxon>
        <taxon>Alteromonadaceae</taxon>
        <taxon>Halioxenophilus</taxon>
    </lineage>
</organism>
<dbReference type="AlphaFoldDB" id="A0AAV3TW01"/>
<reference evidence="7" key="1">
    <citation type="journal article" date="2019" name="Int. J. Syst. Evol. Microbiol.">
        <title>The Global Catalogue of Microorganisms (GCM) 10K type strain sequencing project: providing services to taxonomists for standard genome sequencing and annotation.</title>
        <authorList>
            <consortium name="The Broad Institute Genomics Platform"/>
            <consortium name="The Broad Institute Genome Sequencing Center for Infectious Disease"/>
            <person name="Wu L."/>
            <person name="Ma J."/>
        </authorList>
    </citation>
    <scope>NUCLEOTIDE SEQUENCE [LARGE SCALE GENOMIC DNA]</scope>
    <source>
        <strain evidence="7">JCM 19134</strain>
    </source>
</reference>
<gene>
    <name evidence="6" type="ORF">GCM10025791_01190</name>
</gene>
<dbReference type="GO" id="GO:0004491">
    <property type="term" value="F:methylmalonate-semialdehyde dehydrogenase (acylating, NAD) activity"/>
    <property type="evidence" value="ECO:0007669"/>
    <property type="project" value="UniProtKB-EC"/>
</dbReference>
<keyword evidence="7" id="KW-1185">Reference proteome</keyword>
<evidence type="ECO:0000256" key="4">
    <source>
        <dbReference type="ARBA" id="ARBA00023027"/>
    </source>
</evidence>